<organism evidence="2 3">
    <name type="scientific">Methylobacterium trifolii</name>
    <dbReference type="NCBI Taxonomy" id="1003092"/>
    <lineage>
        <taxon>Bacteria</taxon>
        <taxon>Pseudomonadati</taxon>
        <taxon>Pseudomonadota</taxon>
        <taxon>Alphaproteobacteria</taxon>
        <taxon>Hyphomicrobiales</taxon>
        <taxon>Methylobacteriaceae</taxon>
        <taxon>Methylobacterium</taxon>
    </lineage>
</organism>
<evidence type="ECO:0000259" key="1">
    <source>
        <dbReference type="Pfam" id="PF07484"/>
    </source>
</evidence>
<comment type="caution">
    <text evidence="2">The sequence shown here is derived from an EMBL/GenBank/DDBJ whole genome shotgun (WGS) entry which is preliminary data.</text>
</comment>
<dbReference type="Pfam" id="PF07484">
    <property type="entry name" value="Collar"/>
    <property type="match status" value="1"/>
</dbReference>
<feature type="domain" description="Phage tail collar" evidence="1">
    <location>
        <begin position="1"/>
        <end position="35"/>
    </location>
</feature>
<sequence length="151" mass="15536">MNINQYAALYAILGTTYGGNGTTTFGLPNLQGRVPVHAGSGAGLSSYALGQMSGTETVTLNTTQIPAHSHLLAGNADSGNSDSPGNAYFAQTYDANGATTFQTYGSSPSNPVTLNPGVVKNAGGSQPHPNLQPYLALNFIICLEGIFPSRN</sequence>
<reference evidence="2" key="1">
    <citation type="journal article" date="2021" name="Front. Microbiol.">
        <title>Comprehensive Comparative Genomics and Phenotyping of Methylobacterium Species.</title>
        <authorList>
            <person name="Alessa O."/>
            <person name="Ogura Y."/>
            <person name="Fujitani Y."/>
            <person name="Takami H."/>
            <person name="Hayashi T."/>
            <person name="Sahin N."/>
            <person name="Tani A."/>
        </authorList>
    </citation>
    <scope>NUCLEOTIDE SEQUENCE</scope>
    <source>
        <strain evidence="2">DSM 23632</strain>
    </source>
</reference>
<reference evidence="2" key="2">
    <citation type="submission" date="2021-08" db="EMBL/GenBank/DDBJ databases">
        <authorList>
            <person name="Tani A."/>
            <person name="Ola A."/>
            <person name="Ogura Y."/>
            <person name="Katsura K."/>
            <person name="Hayashi T."/>
        </authorList>
    </citation>
    <scope>NUCLEOTIDE SEQUENCE</scope>
    <source>
        <strain evidence="2">DSM 23632</strain>
    </source>
</reference>
<dbReference type="Gene3D" id="3.90.1340.10">
    <property type="entry name" value="Phage tail collar domain"/>
    <property type="match status" value="1"/>
</dbReference>
<dbReference type="Proteomes" id="UP001055057">
    <property type="component" value="Unassembled WGS sequence"/>
</dbReference>
<dbReference type="SUPFAM" id="SSF88874">
    <property type="entry name" value="Receptor-binding domain of short tail fibre protein gp12"/>
    <property type="match status" value="1"/>
</dbReference>
<protein>
    <recommendedName>
        <fullName evidence="1">Phage tail collar domain-containing protein</fullName>
    </recommendedName>
</protein>
<gene>
    <name evidence="2" type="ORF">MPOCJGCO_0375</name>
</gene>
<evidence type="ECO:0000313" key="3">
    <source>
        <dbReference type="Proteomes" id="UP001055057"/>
    </source>
</evidence>
<keyword evidence="3" id="KW-1185">Reference proteome</keyword>
<dbReference type="InterPro" id="IPR037053">
    <property type="entry name" value="Phage_tail_collar_dom_sf"/>
</dbReference>
<name>A0ABQ4TUK1_9HYPH</name>
<proteinExistence type="predicted"/>
<dbReference type="EMBL" id="BPRB01000026">
    <property type="protein sequence ID" value="GJE58296.1"/>
    <property type="molecule type" value="Genomic_DNA"/>
</dbReference>
<dbReference type="InterPro" id="IPR011083">
    <property type="entry name" value="Phage_tail_collar_dom"/>
</dbReference>
<evidence type="ECO:0000313" key="2">
    <source>
        <dbReference type="EMBL" id="GJE58296.1"/>
    </source>
</evidence>
<accession>A0ABQ4TUK1</accession>